<proteinExistence type="predicted"/>
<protein>
    <submittedName>
        <fullName evidence="2">Transposase</fullName>
    </submittedName>
</protein>
<feature type="domain" description="Integrase catalytic" evidence="1">
    <location>
        <begin position="24"/>
        <end position="90"/>
    </location>
</feature>
<dbReference type="GO" id="GO:0015074">
    <property type="term" value="P:DNA integration"/>
    <property type="evidence" value="ECO:0007669"/>
    <property type="project" value="InterPro"/>
</dbReference>
<dbReference type="Proteomes" id="UP000754644">
    <property type="component" value="Unassembled WGS sequence"/>
</dbReference>
<dbReference type="AlphaFoldDB" id="A0A973A886"/>
<dbReference type="Pfam" id="PF13683">
    <property type="entry name" value="rve_3"/>
    <property type="match status" value="1"/>
</dbReference>
<evidence type="ECO:0000259" key="1">
    <source>
        <dbReference type="Pfam" id="PF13683"/>
    </source>
</evidence>
<comment type="caution">
    <text evidence="2">The sequence shown here is derived from an EMBL/GenBank/DDBJ whole genome shotgun (WGS) entry which is preliminary data.</text>
</comment>
<dbReference type="PANTHER" id="PTHR46889">
    <property type="entry name" value="TRANSPOSASE INSF FOR INSERTION SEQUENCE IS3B-RELATED"/>
    <property type="match status" value="1"/>
</dbReference>
<gene>
    <name evidence="2" type="ORF">HQ497_09150</name>
</gene>
<reference evidence="2" key="1">
    <citation type="submission" date="2020-05" db="EMBL/GenBank/DDBJ databases">
        <title>Sulfur intermediates as new biogeochemical hubs in an aquatic model microbial ecosystem.</title>
        <authorList>
            <person name="Vigneron A."/>
        </authorList>
    </citation>
    <scope>NUCLEOTIDE SEQUENCE</scope>
    <source>
        <strain evidence="2">Bin.250</strain>
    </source>
</reference>
<dbReference type="GO" id="GO:0003676">
    <property type="term" value="F:nucleic acid binding"/>
    <property type="evidence" value="ECO:0007669"/>
    <property type="project" value="InterPro"/>
</dbReference>
<dbReference type="PANTHER" id="PTHR46889:SF4">
    <property type="entry name" value="TRANSPOSASE INSO FOR INSERTION SEQUENCE ELEMENT IS911B-RELATED"/>
    <property type="match status" value="1"/>
</dbReference>
<evidence type="ECO:0000313" key="2">
    <source>
        <dbReference type="EMBL" id="NQV65519.1"/>
    </source>
</evidence>
<dbReference type="InterPro" id="IPR001584">
    <property type="entry name" value="Integrase_cat-core"/>
</dbReference>
<accession>A0A973A886</accession>
<dbReference type="InterPro" id="IPR012337">
    <property type="entry name" value="RNaseH-like_sf"/>
</dbReference>
<name>A0A973A886_9GAMM</name>
<dbReference type="InterPro" id="IPR036397">
    <property type="entry name" value="RNaseH_sf"/>
</dbReference>
<dbReference type="InterPro" id="IPR050900">
    <property type="entry name" value="Transposase_IS3/IS150/IS904"/>
</dbReference>
<dbReference type="SUPFAM" id="SSF53098">
    <property type="entry name" value="Ribonuclease H-like"/>
    <property type="match status" value="1"/>
</dbReference>
<dbReference type="EMBL" id="JABMOJ010000339">
    <property type="protein sequence ID" value="NQV65519.1"/>
    <property type="molecule type" value="Genomic_DNA"/>
</dbReference>
<dbReference type="Gene3D" id="3.30.420.10">
    <property type="entry name" value="Ribonuclease H-like superfamily/Ribonuclease H"/>
    <property type="match status" value="1"/>
</dbReference>
<organism evidence="2 3">
    <name type="scientific">SAR86 cluster bacterium</name>
    <dbReference type="NCBI Taxonomy" id="2030880"/>
    <lineage>
        <taxon>Bacteria</taxon>
        <taxon>Pseudomonadati</taxon>
        <taxon>Pseudomonadota</taxon>
        <taxon>Gammaproteobacteria</taxon>
        <taxon>SAR86 cluster</taxon>
    </lineage>
</organism>
<evidence type="ECO:0000313" key="3">
    <source>
        <dbReference type="Proteomes" id="UP000754644"/>
    </source>
</evidence>
<sequence length="101" mass="12277">MLRRPVEFTQYTSLAYRQTLWKYGMIQSMSRRANCWDNSPMERFFRSLKSEWVPDVGYRRFEQAKLEINQYILGYYSRIRPHQHNGGLSPKDAEKRFVISY</sequence>